<comment type="similarity">
    <text evidence="2">Belongs to the ABC transporter superfamily.</text>
</comment>
<dbReference type="Pfam" id="PF00005">
    <property type="entry name" value="ABC_tran"/>
    <property type="match status" value="2"/>
</dbReference>
<keyword evidence="3" id="KW-0813">Transport</keyword>
<feature type="domain" description="ABC transporter" evidence="6">
    <location>
        <begin position="6"/>
        <end position="263"/>
    </location>
</feature>
<dbReference type="AlphaFoldDB" id="A0A212Q181"/>
<keyword evidence="8" id="KW-1185">Reference proteome</keyword>
<dbReference type="SUPFAM" id="SSF52540">
    <property type="entry name" value="P-loop containing nucleoside triphosphate hydrolases"/>
    <property type="match status" value="2"/>
</dbReference>
<name>A0A212Q181_9PROT</name>
<evidence type="ECO:0000256" key="3">
    <source>
        <dbReference type="ARBA" id="ARBA00022448"/>
    </source>
</evidence>
<dbReference type="PANTHER" id="PTHR43776">
    <property type="entry name" value="TRANSPORT ATP-BINDING PROTEIN"/>
    <property type="match status" value="1"/>
</dbReference>
<dbReference type="InterPro" id="IPR027417">
    <property type="entry name" value="P-loop_NTPase"/>
</dbReference>
<evidence type="ECO:0000256" key="5">
    <source>
        <dbReference type="ARBA" id="ARBA00022840"/>
    </source>
</evidence>
<dbReference type="SMART" id="SM00382">
    <property type="entry name" value="AAA"/>
    <property type="match status" value="2"/>
</dbReference>
<dbReference type="PROSITE" id="PS50893">
    <property type="entry name" value="ABC_TRANSPORTER_2"/>
    <property type="match status" value="2"/>
</dbReference>
<dbReference type="EMBL" id="FYEH01000001">
    <property type="protein sequence ID" value="SNB53117.1"/>
    <property type="molecule type" value="Genomic_DNA"/>
</dbReference>
<accession>A0A212Q181</accession>
<dbReference type="GO" id="GO:0005524">
    <property type="term" value="F:ATP binding"/>
    <property type="evidence" value="ECO:0007669"/>
    <property type="project" value="UniProtKB-KW"/>
</dbReference>
<keyword evidence="4" id="KW-0547">Nucleotide-binding</keyword>
<evidence type="ECO:0000313" key="8">
    <source>
        <dbReference type="Proteomes" id="UP000197065"/>
    </source>
</evidence>
<protein>
    <submittedName>
        <fullName evidence="7">Peptide/nickel transport system ATP-binding protein</fullName>
    </submittedName>
</protein>
<feature type="domain" description="ABC transporter" evidence="6">
    <location>
        <begin position="310"/>
        <end position="564"/>
    </location>
</feature>
<dbReference type="InterPro" id="IPR003593">
    <property type="entry name" value="AAA+_ATPase"/>
</dbReference>
<organism evidence="7 8">
    <name type="scientific">Arboricoccus pini</name>
    <dbReference type="NCBI Taxonomy" id="1963835"/>
    <lineage>
        <taxon>Bacteria</taxon>
        <taxon>Pseudomonadati</taxon>
        <taxon>Pseudomonadota</taxon>
        <taxon>Alphaproteobacteria</taxon>
        <taxon>Geminicoccales</taxon>
        <taxon>Geminicoccaceae</taxon>
        <taxon>Arboricoccus</taxon>
    </lineage>
</organism>
<dbReference type="RefSeq" id="WP_088559647.1">
    <property type="nucleotide sequence ID" value="NZ_FYEH01000001.1"/>
</dbReference>
<dbReference type="InterPro" id="IPR017871">
    <property type="entry name" value="ABC_transporter-like_CS"/>
</dbReference>
<dbReference type="PROSITE" id="PS00211">
    <property type="entry name" value="ABC_TRANSPORTER_1"/>
    <property type="match status" value="1"/>
</dbReference>
<proteinExistence type="inferred from homology"/>
<dbReference type="Proteomes" id="UP000197065">
    <property type="component" value="Unassembled WGS sequence"/>
</dbReference>
<dbReference type="Pfam" id="PF08352">
    <property type="entry name" value="oligo_HPY"/>
    <property type="match status" value="2"/>
</dbReference>
<dbReference type="InterPro" id="IPR003439">
    <property type="entry name" value="ABC_transporter-like_ATP-bd"/>
</dbReference>
<evidence type="ECO:0000256" key="4">
    <source>
        <dbReference type="ARBA" id="ARBA00022741"/>
    </source>
</evidence>
<dbReference type="Gene3D" id="3.40.50.300">
    <property type="entry name" value="P-loop containing nucleotide triphosphate hydrolases"/>
    <property type="match status" value="2"/>
</dbReference>
<dbReference type="FunFam" id="3.40.50.300:FF:000016">
    <property type="entry name" value="Oligopeptide ABC transporter ATP-binding component"/>
    <property type="match status" value="2"/>
</dbReference>
<keyword evidence="5 7" id="KW-0067">ATP-binding</keyword>
<gene>
    <name evidence="7" type="ORF">SAMN07250955_101340</name>
</gene>
<dbReference type="GO" id="GO:0015833">
    <property type="term" value="P:peptide transport"/>
    <property type="evidence" value="ECO:0007669"/>
    <property type="project" value="InterPro"/>
</dbReference>
<dbReference type="InterPro" id="IPR013563">
    <property type="entry name" value="Oligopep_ABC_C"/>
</dbReference>
<dbReference type="OrthoDB" id="9802264at2"/>
<dbReference type="InterPro" id="IPR050319">
    <property type="entry name" value="ABC_transp_ATP-bind"/>
</dbReference>
<dbReference type="GO" id="GO:0005886">
    <property type="term" value="C:plasma membrane"/>
    <property type="evidence" value="ECO:0007669"/>
    <property type="project" value="UniProtKB-SubCell"/>
</dbReference>
<dbReference type="GO" id="GO:0016887">
    <property type="term" value="F:ATP hydrolysis activity"/>
    <property type="evidence" value="ECO:0007669"/>
    <property type="project" value="InterPro"/>
</dbReference>
<evidence type="ECO:0000256" key="1">
    <source>
        <dbReference type="ARBA" id="ARBA00004417"/>
    </source>
</evidence>
<evidence type="ECO:0000313" key="7">
    <source>
        <dbReference type="EMBL" id="SNB53117.1"/>
    </source>
</evidence>
<dbReference type="NCBIfam" id="NF008453">
    <property type="entry name" value="PRK11308.1"/>
    <property type="match status" value="2"/>
</dbReference>
<dbReference type="CDD" id="cd03257">
    <property type="entry name" value="ABC_NikE_OppD_transporters"/>
    <property type="match status" value="2"/>
</dbReference>
<evidence type="ECO:0000256" key="2">
    <source>
        <dbReference type="ARBA" id="ARBA00005417"/>
    </source>
</evidence>
<dbReference type="PANTHER" id="PTHR43776:SF7">
    <property type="entry name" value="D,D-DIPEPTIDE TRANSPORT ATP-BINDING PROTEIN DDPF-RELATED"/>
    <property type="match status" value="1"/>
</dbReference>
<comment type="subcellular location">
    <subcellularLocation>
        <location evidence="1">Cell inner membrane</location>
        <topology evidence="1">Peripheral membrane protein</topology>
    </subcellularLocation>
</comment>
<dbReference type="GO" id="GO:0055085">
    <property type="term" value="P:transmembrane transport"/>
    <property type="evidence" value="ECO:0007669"/>
    <property type="project" value="UniProtKB-ARBA"/>
</dbReference>
<evidence type="ECO:0000259" key="6">
    <source>
        <dbReference type="PROSITE" id="PS50893"/>
    </source>
</evidence>
<sequence>MPVLSVRDLKIAFRAEEGRIEAVRGVSFDVEAHRTTAIVGESGSGKTVVSQAILGILPENAVIESGSVIFDDPRAKGGPIDLVGMGQNDPRRRAIRGARVSIIFQEPMSSLSPLHRIGDQIAEVLTTHRGASRGAAKARTMEMLGLVGFSEPERAFGRFTFELSGGLRQRAMIAMALVCEPLLLIADEPTTALDVTIQAQILKLMRDLQAEFGMATLFITHDLGVVANVADDVVVMYRGRIVEKGPVRSLLETPQHGYLKALLGAVPRLSTPSDQRLTSLRPVPVHLDALGGVEDRPPLPACGSKEPPVLDVRSLRKTYLIKPAGLFGGQERQIVAVDDVSFKVQRGECFAIVGESGSGKTTVARMLMRAIEADAGEAFYQDEDGRLDILTIGSGLTALRRKIQYIFQDPFSSLNPRMTVGDIIAEPLIVHGIGDAATQRRRVGALMEAVGLDPRWQRRFPHSFSGGQRQRIGIARALALRPRLLICDEPVSALDVSVQAQILNLLKDMQRELGLTYLFISHNLAVVRYLAQHVGVMCAGRMVEWGTTSALFDNPRHPYTQALLAAVPEPDLDHPLDLAALMSGRASSPADWPAPFTLDDRPGRMQLVDHDHFVRMSE</sequence>
<reference evidence="7 8" key="1">
    <citation type="submission" date="2017-06" db="EMBL/GenBank/DDBJ databases">
        <authorList>
            <person name="Kim H.J."/>
            <person name="Triplett B.A."/>
        </authorList>
    </citation>
    <scope>NUCLEOTIDE SEQUENCE [LARGE SCALE GENOMIC DNA]</scope>
    <source>
        <strain evidence="7 8">B29T1</strain>
    </source>
</reference>